<evidence type="ECO:0000313" key="3">
    <source>
        <dbReference type="Proteomes" id="UP000294360"/>
    </source>
</evidence>
<dbReference type="KEGG" id="mtun:MTUNDRAET4_4018"/>
<organism evidence="2 3">
    <name type="scientific">Methylocella tundrae</name>
    <dbReference type="NCBI Taxonomy" id="227605"/>
    <lineage>
        <taxon>Bacteria</taxon>
        <taxon>Pseudomonadati</taxon>
        <taxon>Pseudomonadota</taxon>
        <taxon>Alphaproteobacteria</taxon>
        <taxon>Hyphomicrobiales</taxon>
        <taxon>Beijerinckiaceae</taxon>
        <taxon>Methylocella</taxon>
    </lineage>
</organism>
<proteinExistence type="predicted"/>
<protein>
    <submittedName>
        <fullName evidence="2">Uncharacterized protein</fullName>
    </submittedName>
</protein>
<gene>
    <name evidence="2" type="ORF">MTUNDRAET4_4018</name>
</gene>
<dbReference type="Proteomes" id="UP000294360">
    <property type="component" value="Chromosome"/>
</dbReference>
<feature type="compositionally biased region" description="Basic and acidic residues" evidence="1">
    <location>
        <begin position="192"/>
        <end position="215"/>
    </location>
</feature>
<evidence type="ECO:0000256" key="1">
    <source>
        <dbReference type="SAM" id="MobiDB-lite"/>
    </source>
</evidence>
<dbReference type="AlphaFoldDB" id="A0A4U8Z5S8"/>
<sequence>MGAAGAGGVAGAPGGRAAGGTGGRLCRCGNGWPGAATGAALGAAAGAAAGGGGAGAAGVRAFGANAPGAAGWGRTAPGPDEWAQQAPAAWLALPAAGRLAKQAAGFGPAAMRGRELRQERRLEAAQGWARPQGRHLVPVDEHSAAARDIPAAPAGPEPRELAPPDPAAGVLELAGPAVRRLDPAFAAAKSPGLERPEARLEVRPEPVRPEPERPGGRLLVRPAPAGRNSAD</sequence>
<feature type="region of interest" description="Disordered" evidence="1">
    <location>
        <begin position="1"/>
        <end position="23"/>
    </location>
</feature>
<evidence type="ECO:0000313" key="2">
    <source>
        <dbReference type="EMBL" id="VFU10899.1"/>
    </source>
</evidence>
<feature type="region of interest" description="Disordered" evidence="1">
    <location>
        <begin position="185"/>
        <end position="231"/>
    </location>
</feature>
<name>A0A4U8Z5S8_METTU</name>
<dbReference type="EMBL" id="LR536450">
    <property type="protein sequence ID" value="VFU10899.1"/>
    <property type="molecule type" value="Genomic_DNA"/>
</dbReference>
<accession>A0A4U8Z5S8</accession>
<reference evidence="2 3" key="1">
    <citation type="submission" date="2019-03" db="EMBL/GenBank/DDBJ databases">
        <authorList>
            <person name="Kox A.R. M."/>
        </authorList>
    </citation>
    <scope>NUCLEOTIDE SEQUENCE [LARGE SCALE GENOMIC DNA]</scope>
    <source>
        <strain evidence="2">MTUNDRAET4 annotated genome</strain>
    </source>
</reference>
<feature type="region of interest" description="Disordered" evidence="1">
    <location>
        <begin position="140"/>
        <end position="169"/>
    </location>
</feature>